<proteinExistence type="predicted"/>
<dbReference type="PANTHER" id="PTHR43633:SF1">
    <property type="entry name" value="ALCOHOL DEHYDROGENASE YQHD"/>
    <property type="match status" value="1"/>
</dbReference>
<dbReference type="PANTHER" id="PTHR43633">
    <property type="entry name" value="ALCOHOL DEHYDROGENASE YQHD"/>
    <property type="match status" value="1"/>
</dbReference>
<dbReference type="GO" id="GO:0008106">
    <property type="term" value="F:alcohol dehydrogenase (NADP+) activity"/>
    <property type="evidence" value="ECO:0007669"/>
    <property type="project" value="TreeGrafter"/>
</dbReference>
<dbReference type="Pfam" id="PF00465">
    <property type="entry name" value="Fe-ADH"/>
    <property type="match status" value="1"/>
</dbReference>
<dbReference type="AlphaFoldDB" id="A0A644ZU09"/>
<dbReference type="GO" id="GO:1990362">
    <property type="term" value="F:butanol dehydrogenase (NAD+) activity"/>
    <property type="evidence" value="ECO:0007669"/>
    <property type="project" value="InterPro"/>
</dbReference>
<name>A0A644ZU09_9ZZZZ</name>
<dbReference type="Pfam" id="PF25137">
    <property type="entry name" value="ADH_Fe_C"/>
    <property type="match status" value="1"/>
</dbReference>
<evidence type="ECO:0000259" key="3">
    <source>
        <dbReference type="Pfam" id="PF25137"/>
    </source>
</evidence>
<keyword evidence="1 4" id="KW-0560">Oxidoreductase</keyword>
<comment type="caution">
    <text evidence="4">The sequence shown here is derived from an EMBL/GenBank/DDBJ whole genome shotgun (WGS) entry which is preliminary data.</text>
</comment>
<reference evidence="4" key="1">
    <citation type="submission" date="2019-08" db="EMBL/GenBank/DDBJ databases">
        <authorList>
            <person name="Kucharzyk K."/>
            <person name="Murdoch R.W."/>
            <person name="Higgins S."/>
            <person name="Loffler F."/>
        </authorList>
    </citation>
    <scope>NUCLEOTIDE SEQUENCE</scope>
</reference>
<dbReference type="CDD" id="cd08187">
    <property type="entry name" value="BDH"/>
    <property type="match status" value="1"/>
</dbReference>
<dbReference type="GO" id="GO:0046872">
    <property type="term" value="F:metal ion binding"/>
    <property type="evidence" value="ECO:0007669"/>
    <property type="project" value="InterPro"/>
</dbReference>
<dbReference type="FunFam" id="3.40.50.1970:FF:000003">
    <property type="entry name" value="Alcohol dehydrogenase, iron-containing"/>
    <property type="match status" value="1"/>
</dbReference>
<dbReference type="InterPro" id="IPR001670">
    <property type="entry name" value="ADH_Fe/GldA"/>
</dbReference>
<dbReference type="GO" id="GO:0005829">
    <property type="term" value="C:cytosol"/>
    <property type="evidence" value="ECO:0007669"/>
    <property type="project" value="TreeGrafter"/>
</dbReference>
<dbReference type="InterPro" id="IPR044731">
    <property type="entry name" value="BDH-like"/>
</dbReference>
<evidence type="ECO:0000256" key="1">
    <source>
        <dbReference type="ARBA" id="ARBA00023002"/>
    </source>
</evidence>
<dbReference type="PROSITE" id="PS00060">
    <property type="entry name" value="ADH_IRON_2"/>
    <property type="match status" value="1"/>
</dbReference>
<organism evidence="4">
    <name type="scientific">bioreactor metagenome</name>
    <dbReference type="NCBI Taxonomy" id="1076179"/>
    <lineage>
        <taxon>unclassified sequences</taxon>
        <taxon>metagenomes</taxon>
        <taxon>ecological metagenomes</taxon>
    </lineage>
</organism>
<feature type="domain" description="Fe-containing alcohol dehydrogenase-like C-terminal" evidence="3">
    <location>
        <begin position="193"/>
        <end position="392"/>
    </location>
</feature>
<gene>
    <name evidence="4" type="primary">adh2_9</name>
    <name evidence="4" type="ORF">SDC9_91043</name>
</gene>
<dbReference type="SUPFAM" id="SSF56796">
    <property type="entry name" value="Dehydroquinate synthase-like"/>
    <property type="match status" value="1"/>
</dbReference>
<dbReference type="GO" id="GO:0050060">
    <property type="term" value="F:long-chain-alcohol dehydrogenase activity"/>
    <property type="evidence" value="ECO:0007669"/>
    <property type="project" value="UniProtKB-EC"/>
</dbReference>
<dbReference type="InterPro" id="IPR018211">
    <property type="entry name" value="ADH_Fe_CS"/>
</dbReference>
<protein>
    <submittedName>
        <fullName evidence="4">Long-chain-alcohol dehydrogenase 2</fullName>
        <ecNumber evidence="4">1.1.1.192</ecNumber>
    </submittedName>
</protein>
<dbReference type="EC" id="1.1.1.192" evidence="4"/>
<dbReference type="EMBL" id="VSSQ01010446">
    <property type="protein sequence ID" value="MPM44365.1"/>
    <property type="molecule type" value="Genomic_DNA"/>
</dbReference>
<dbReference type="Gene3D" id="1.20.1090.10">
    <property type="entry name" value="Dehydroquinate synthase-like - alpha domain"/>
    <property type="match status" value="1"/>
</dbReference>
<evidence type="ECO:0000313" key="4">
    <source>
        <dbReference type="EMBL" id="MPM44365.1"/>
    </source>
</evidence>
<dbReference type="PROSITE" id="PS00913">
    <property type="entry name" value="ADH_IRON_1"/>
    <property type="match status" value="1"/>
</dbReference>
<sequence length="393" mass="43370">MQNFSYYNPTRIIFGKGTMSEVGKEAAAWGKKVLFHFGGGSIKKNGVYDTVTASLKAAGLEIVYLGGVVPNPHLSLVREGIALCKKEKIDFILAVGGGSVIDSAKAISFGAKLPSSEDVWNDYYAKAEYTIRESLPLGVVLTIPAAGSESSTGSVITDAEHGLKRAVNSETIVAKFAVMDPETNYSLPAYQTACGASDILAHLQERYFTTVEHNDLSDRLLEACMRNVITNAPLALQNPSEYRYRAELMWTGTIAHNNLLDRGRVGDWATHDIEHELSALYDIAHGAGLAILFPAWMRYVHKVDIDRFVQYAVRVWNVDLPLSDEEGIVEEAIQRLQAFYKRIGMPTTLADADIKDDKLRFMAENAFVGEKSHLGNFKKLSADDVEKIYRLAL</sequence>
<dbReference type="Gene3D" id="3.40.50.1970">
    <property type="match status" value="1"/>
</dbReference>
<feature type="domain" description="Alcohol dehydrogenase iron-type/glycerol dehydrogenase GldA" evidence="2">
    <location>
        <begin position="9"/>
        <end position="181"/>
    </location>
</feature>
<evidence type="ECO:0000259" key="2">
    <source>
        <dbReference type="Pfam" id="PF00465"/>
    </source>
</evidence>
<dbReference type="InterPro" id="IPR056798">
    <property type="entry name" value="ADH_Fe_C"/>
</dbReference>
<accession>A0A644ZU09</accession>
<dbReference type="GO" id="GO:1990002">
    <property type="term" value="F:methylglyoxal reductase (NADPH) (acetol producing) activity"/>
    <property type="evidence" value="ECO:0007669"/>
    <property type="project" value="TreeGrafter"/>
</dbReference>